<gene>
    <name evidence="4" type="ORF">N300_10601</name>
</gene>
<protein>
    <submittedName>
        <fullName evidence="4">Leukotriene C4 synthase</fullName>
    </submittedName>
</protein>
<dbReference type="PANTHER" id="PTHR10250:SF4">
    <property type="entry name" value="LEUKOTRIENE C4 SYNTHASE"/>
    <property type="match status" value="1"/>
</dbReference>
<dbReference type="EMBL" id="KL217541">
    <property type="protein sequence ID" value="KFO96404.1"/>
    <property type="molecule type" value="Genomic_DNA"/>
</dbReference>
<feature type="non-terminal residue" evidence="4">
    <location>
        <position position="110"/>
    </location>
</feature>
<dbReference type="PANTHER" id="PTHR10250">
    <property type="entry name" value="MICROSOMAL GLUTATHIONE S-TRANSFERASE"/>
    <property type="match status" value="1"/>
</dbReference>
<dbReference type="GO" id="GO:0004464">
    <property type="term" value="F:leukotriene-C4 synthase activity"/>
    <property type="evidence" value="ECO:0007669"/>
    <property type="project" value="TreeGrafter"/>
</dbReference>
<evidence type="ECO:0000256" key="3">
    <source>
        <dbReference type="ARBA" id="ARBA00023242"/>
    </source>
</evidence>
<proteinExistence type="inferred from homology"/>
<dbReference type="SUPFAM" id="SSF161084">
    <property type="entry name" value="MAPEG domain-like"/>
    <property type="match status" value="1"/>
</dbReference>
<evidence type="ECO:0000313" key="5">
    <source>
        <dbReference type="Proteomes" id="UP000054308"/>
    </source>
</evidence>
<dbReference type="GO" id="GO:0004364">
    <property type="term" value="F:glutathione transferase activity"/>
    <property type="evidence" value="ECO:0007669"/>
    <property type="project" value="TreeGrafter"/>
</dbReference>
<dbReference type="Gene3D" id="1.20.120.550">
    <property type="entry name" value="Membrane associated eicosanoid/glutathione metabolism-like domain"/>
    <property type="match status" value="1"/>
</dbReference>
<dbReference type="InterPro" id="IPR023352">
    <property type="entry name" value="MAPEG-like_dom_sf"/>
</dbReference>
<sequence length="110" mass="12398">AYFVLQVICAQQKYKISPPETRGHPEFEWIFRAQANCSRHFPILISSGLLESSSIKCGGCCYLYTLFRYFQGYVVAAQGWLGPLCASAWLLEGLARAGFLAHFLMPQFLP</sequence>
<dbReference type="GO" id="GO:0019370">
    <property type="term" value="P:leukotriene biosynthetic process"/>
    <property type="evidence" value="ECO:0007669"/>
    <property type="project" value="TreeGrafter"/>
</dbReference>
<dbReference type="AlphaFoldDB" id="A0A091HMK4"/>
<reference evidence="4 5" key="1">
    <citation type="submission" date="2014-04" db="EMBL/GenBank/DDBJ databases">
        <title>Genome evolution of avian class.</title>
        <authorList>
            <person name="Zhang G."/>
            <person name="Li C."/>
        </authorList>
    </citation>
    <scope>NUCLEOTIDE SEQUENCE [LARGE SCALE GENOMIC DNA]</scope>
    <source>
        <strain evidence="4">BGI_N300</strain>
    </source>
</reference>
<dbReference type="STRING" id="9244.A0A091HMK4"/>
<comment type="similarity">
    <text evidence="2">Belongs to the MAPEG family.</text>
</comment>
<name>A0A091HMK4_CALAN</name>
<accession>A0A091HMK4</accession>
<evidence type="ECO:0000256" key="1">
    <source>
        <dbReference type="ARBA" id="ARBA00004232"/>
    </source>
</evidence>
<dbReference type="GO" id="GO:0004602">
    <property type="term" value="F:glutathione peroxidase activity"/>
    <property type="evidence" value="ECO:0007669"/>
    <property type="project" value="TreeGrafter"/>
</dbReference>
<evidence type="ECO:0000313" key="4">
    <source>
        <dbReference type="EMBL" id="KFO96404.1"/>
    </source>
</evidence>
<comment type="subcellular location">
    <subcellularLocation>
        <location evidence="1">Nucleus membrane</location>
        <topology evidence="1">Multi-pass membrane protein</topology>
    </subcellularLocation>
</comment>
<dbReference type="GO" id="GO:0005783">
    <property type="term" value="C:endoplasmic reticulum"/>
    <property type="evidence" value="ECO:0007669"/>
    <property type="project" value="TreeGrafter"/>
</dbReference>
<dbReference type="InterPro" id="IPR050997">
    <property type="entry name" value="MAPEG"/>
</dbReference>
<feature type="non-terminal residue" evidence="4">
    <location>
        <position position="1"/>
    </location>
</feature>
<keyword evidence="3" id="KW-0539">Nucleus</keyword>
<organism evidence="4 5">
    <name type="scientific">Calypte anna</name>
    <name type="common">Anna's hummingbird</name>
    <name type="synonym">Archilochus anna</name>
    <dbReference type="NCBI Taxonomy" id="9244"/>
    <lineage>
        <taxon>Eukaryota</taxon>
        <taxon>Metazoa</taxon>
        <taxon>Chordata</taxon>
        <taxon>Craniata</taxon>
        <taxon>Vertebrata</taxon>
        <taxon>Euteleostomi</taxon>
        <taxon>Archelosauria</taxon>
        <taxon>Archosauria</taxon>
        <taxon>Dinosauria</taxon>
        <taxon>Saurischia</taxon>
        <taxon>Theropoda</taxon>
        <taxon>Coelurosauria</taxon>
        <taxon>Aves</taxon>
        <taxon>Neognathae</taxon>
        <taxon>Neoaves</taxon>
        <taxon>Strisores</taxon>
        <taxon>Apodiformes</taxon>
        <taxon>Trochilidae</taxon>
        <taxon>Calypte</taxon>
    </lineage>
</organism>
<dbReference type="GO" id="GO:0031965">
    <property type="term" value="C:nuclear membrane"/>
    <property type="evidence" value="ECO:0007669"/>
    <property type="project" value="UniProtKB-SubCell"/>
</dbReference>
<keyword evidence="5" id="KW-1185">Reference proteome</keyword>
<evidence type="ECO:0000256" key="2">
    <source>
        <dbReference type="ARBA" id="ARBA00010459"/>
    </source>
</evidence>
<dbReference type="Proteomes" id="UP000054308">
    <property type="component" value="Unassembled WGS sequence"/>
</dbReference>